<evidence type="ECO:0000256" key="1">
    <source>
        <dbReference type="ARBA" id="ARBA00004141"/>
    </source>
</evidence>
<dbReference type="GO" id="GO:0005886">
    <property type="term" value="C:plasma membrane"/>
    <property type="evidence" value="ECO:0007669"/>
    <property type="project" value="TreeGrafter"/>
</dbReference>
<organism evidence="6 7">
    <name type="scientific">Guyanagaster necrorhizus</name>
    <dbReference type="NCBI Taxonomy" id="856835"/>
    <lineage>
        <taxon>Eukaryota</taxon>
        <taxon>Fungi</taxon>
        <taxon>Dikarya</taxon>
        <taxon>Basidiomycota</taxon>
        <taxon>Agaricomycotina</taxon>
        <taxon>Agaricomycetes</taxon>
        <taxon>Agaricomycetidae</taxon>
        <taxon>Agaricales</taxon>
        <taxon>Marasmiineae</taxon>
        <taxon>Physalacriaceae</taxon>
        <taxon>Guyanagaster</taxon>
    </lineage>
</organism>
<dbReference type="AlphaFoldDB" id="A0A9P8ANZ7"/>
<evidence type="ECO:0000256" key="3">
    <source>
        <dbReference type="ARBA" id="ARBA00022989"/>
    </source>
</evidence>
<evidence type="ECO:0000256" key="4">
    <source>
        <dbReference type="ARBA" id="ARBA00023136"/>
    </source>
</evidence>
<dbReference type="Pfam" id="PF04479">
    <property type="entry name" value="RTA1"/>
    <property type="match status" value="1"/>
</dbReference>
<evidence type="ECO:0000256" key="5">
    <source>
        <dbReference type="SAM" id="Phobius"/>
    </source>
</evidence>
<dbReference type="GeneID" id="66099951"/>
<gene>
    <name evidence="6" type="ORF">BT62DRAFT_1010547</name>
</gene>
<accession>A0A9P8ANZ7</accession>
<proteinExistence type="predicted"/>
<dbReference type="RefSeq" id="XP_043035781.1">
    <property type="nucleotide sequence ID" value="XM_043177664.1"/>
</dbReference>
<dbReference type="GO" id="GO:0000324">
    <property type="term" value="C:fungal-type vacuole"/>
    <property type="evidence" value="ECO:0007669"/>
    <property type="project" value="TreeGrafter"/>
</dbReference>
<dbReference type="EMBL" id="MU250552">
    <property type="protein sequence ID" value="KAG7442281.1"/>
    <property type="molecule type" value="Genomic_DNA"/>
</dbReference>
<keyword evidence="2 5" id="KW-0812">Transmembrane</keyword>
<comment type="caution">
    <text evidence="6">The sequence shown here is derived from an EMBL/GenBank/DDBJ whole genome shotgun (WGS) entry which is preliminary data.</text>
</comment>
<reference evidence="6" key="1">
    <citation type="submission" date="2020-11" db="EMBL/GenBank/DDBJ databases">
        <title>Adaptations for nitrogen fixation in a non-lichenized fungal sporocarp promotes dispersal by wood-feeding termites.</title>
        <authorList>
            <consortium name="DOE Joint Genome Institute"/>
            <person name="Koch R.A."/>
            <person name="Yoon G."/>
            <person name="Arayal U."/>
            <person name="Lail K."/>
            <person name="Amirebrahimi M."/>
            <person name="Labutti K."/>
            <person name="Lipzen A."/>
            <person name="Riley R."/>
            <person name="Barry K."/>
            <person name="Henrissat B."/>
            <person name="Grigoriev I.V."/>
            <person name="Herr J.R."/>
            <person name="Aime M.C."/>
        </authorList>
    </citation>
    <scope>NUCLEOTIDE SEQUENCE</scope>
    <source>
        <strain evidence="6">MCA 3950</strain>
    </source>
</reference>
<keyword evidence="7" id="KW-1185">Reference proteome</keyword>
<dbReference type="OrthoDB" id="3358017at2759"/>
<dbReference type="PANTHER" id="PTHR31465:SF9">
    <property type="entry name" value="SPHINGOID LONG-CHAIN BASE TRANSPORTER RSB1"/>
    <property type="match status" value="1"/>
</dbReference>
<evidence type="ECO:0000256" key="2">
    <source>
        <dbReference type="ARBA" id="ARBA00022692"/>
    </source>
</evidence>
<evidence type="ECO:0000313" key="6">
    <source>
        <dbReference type="EMBL" id="KAG7442281.1"/>
    </source>
</evidence>
<name>A0A9P8ANZ7_9AGAR</name>
<keyword evidence="4 5" id="KW-0472">Membrane</keyword>
<dbReference type="PANTHER" id="PTHR31465">
    <property type="entry name" value="PROTEIN RTA1-RELATED"/>
    <property type="match status" value="1"/>
</dbReference>
<feature type="transmembrane region" description="Helical" evidence="5">
    <location>
        <begin position="113"/>
        <end position="132"/>
    </location>
</feature>
<protein>
    <submittedName>
        <fullName evidence="6">Uncharacterized protein</fullName>
    </submittedName>
</protein>
<comment type="subcellular location">
    <subcellularLocation>
        <location evidence="1">Membrane</location>
        <topology evidence="1">Multi-pass membrane protein</topology>
    </subcellularLocation>
</comment>
<dbReference type="Proteomes" id="UP000812287">
    <property type="component" value="Unassembled WGS sequence"/>
</dbReference>
<keyword evidence="3 5" id="KW-1133">Transmembrane helix</keyword>
<feature type="transmembrane region" description="Helical" evidence="5">
    <location>
        <begin position="167"/>
        <end position="192"/>
    </location>
</feature>
<dbReference type="InterPro" id="IPR007568">
    <property type="entry name" value="RTA1"/>
</dbReference>
<sequence length="219" mass="24687">MTGTLDQSTVKTSAGYCATWNWFQACRLDRFLMRINTILRPAYRSLPHTYAAADLLTSAMVRKVIILIPVKAFSQEEANDDDLYGYVPTKGVTLMFVILSVTHTFQGLYYRTCWIIPTVLLAGCLDILGWSARFWSSISPRLDTPDTIQYAQPFCNLDRTFPNLNRITATIIGPTPLVAANFITLGAIIRILGPAYSRLRPRAYYINQSDIGAYRKDLT</sequence>
<evidence type="ECO:0000313" key="7">
    <source>
        <dbReference type="Proteomes" id="UP000812287"/>
    </source>
</evidence>